<dbReference type="SMART" id="SM00382">
    <property type="entry name" value="AAA"/>
    <property type="match status" value="2"/>
</dbReference>
<keyword evidence="7" id="KW-0547">Nucleotide-binding</keyword>
<comment type="subcellular location">
    <subcellularLocation>
        <location evidence="2">Cell inner membrane</location>
    </subcellularLocation>
    <subcellularLocation>
        <location evidence="1">Cell membrane</location>
        <topology evidence="1">Peripheral membrane protein</topology>
    </subcellularLocation>
</comment>
<keyword evidence="10" id="KW-0472">Membrane</keyword>
<keyword evidence="5" id="KW-0762">Sugar transport</keyword>
<dbReference type="InterPro" id="IPR050107">
    <property type="entry name" value="ABC_carbohydrate_import_ATPase"/>
</dbReference>
<evidence type="ECO:0000256" key="10">
    <source>
        <dbReference type="ARBA" id="ARBA00023136"/>
    </source>
</evidence>
<accession>A0A240AWF8</accession>
<dbReference type="InterPro" id="IPR017871">
    <property type="entry name" value="ABC_transporter-like_CS"/>
</dbReference>
<name>A0A240AWF8_CLOCO</name>
<keyword evidence="4" id="KW-1003">Cell membrane</keyword>
<evidence type="ECO:0000313" key="14">
    <source>
        <dbReference type="EMBL" id="SQB37249.1"/>
    </source>
</evidence>
<evidence type="ECO:0000313" key="17">
    <source>
        <dbReference type="Proteomes" id="UP000528432"/>
    </source>
</evidence>
<evidence type="ECO:0000256" key="9">
    <source>
        <dbReference type="ARBA" id="ARBA00022967"/>
    </source>
</evidence>
<dbReference type="SUPFAM" id="SSF52540">
    <property type="entry name" value="P-loop containing nucleoside triphosphate hydrolases"/>
    <property type="match status" value="2"/>
</dbReference>
<feature type="domain" description="ABC transporter" evidence="11">
    <location>
        <begin position="12"/>
        <end position="249"/>
    </location>
</feature>
<dbReference type="PANTHER" id="PTHR43790:SF3">
    <property type="entry name" value="D-ALLOSE IMPORT ATP-BINDING PROTEIN ALSA-RELATED"/>
    <property type="match status" value="1"/>
</dbReference>
<keyword evidence="15" id="KW-1185">Reference proteome</keyword>
<dbReference type="FunFam" id="3.40.50.300:FF:000126">
    <property type="entry name" value="Galactose/methyl galactoside import ATP-binding protein MglA"/>
    <property type="match status" value="1"/>
</dbReference>
<evidence type="ECO:0000256" key="6">
    <source>
        <dbReference type="ARBA" id="ARBA00022737"/>
    </source>
</evidence>
<dbReference type="FunFam" id="3.40.50.300:FF:000127">
    <property type="entry name" value="Ribose import ATP-binding protein RbsA"/>
    <property type="match status" value="1"/>
</dbReference>
<dbReference type="InterPro" id="IPR003439">
    <property type="entry name" value="ABC_transporter-like_ATP-bd"/>
</dbReference>
<dbReference type="RefSeq" id="WP_089863588.1">
    <property type="nucleotide sequence ID" value="NZ_FNGL01000002.1"/>
</dbReference>
<proteinExistence type="predicted"/>
<evidence type="ECO:0000313" key="15">
    <source>
        <dbReference type="Proteomes" id="UP000198811"/>
    </source>
</evidence>
<keyword evidence="14" id="KW-0378">Hydrolase</keyword>
<reference evidence="12 17" key="3">
    <citation type="submission" date="2020-05" db="EMBL/GenBank/DDBJ databases">
        <title>Draft genome sequence of Clostridium cochlearium strain AGROS13 isolated from a sheep dairy farm in New Zealand.</title>
        <authorList>
            <person name="Gupta T.B."/>
            <person name="Jauregui R."/>
            <person name="Risson A.N."/>
            <person name="Brightwell G."/>
            <person name="Maclean P."/>
        </authorList>
    </citation>
    <scope>NUCLEOTIDE SEQUENCE [LARGE SCALE GENOMIC DNA]</scope>
    <source>
        <strain evidence="12 17">AGROS13</strain>
    </source>
</reference>
<evidence type="ECO:0000313" key="13">
    <source>
        <dbReference type="EMBL" id="SDK91415.1"/>
    </source>
</evidence>
<evidence type="ECO:0000259" key="11">
    <source>
        <dbReference type="PROSITE" id="PS50893"/>
    </source>
</evidence>
<dbReference type="AlphaFoldDB" id="A0A240AWF8"/>
<dbReference type="EC" id="3.6.3.17" evidence="14"/>
<evidence type="ECO:0000256" key="3">
    <source>
        <dbReference type="ARBA" id="ARBA00022448"/>
    </source>
</evidence>
<dbReference type="STRING" id="1494.SAMN05216497_102173"/>
<dbReference type="EMBL" id="FNGL01000002">
    <property type="protein sequence ID" value="SDK91415.1"/>
    <property type="molecule type" value="Genomic_DNA"/>
</dbReference>
<dbReference type="EMBL" id="JABFIF010000012">
    <property type="protein sequence ID" value="NOH16178.1"/>
    <property type="molecule type" value="Genomic_DNA"/>
</dbReference>
<dbReference type="Pfam" id="PF00005">
    <property type="entry name" value="ABC_tran"/>
    <property type="match status" value="2"/>
</dbReference>
<evidence type="ECO:0000256" key="8">
    <source>
        <dbReference type="ARBA" id="ARBA00022840"/>
    </source>
</evidence>
<dbReference type="GeneID" id="70577899"/>
<dbReference type="GO" id="GO:0015749">
    <property type="term" value="P:monosaccharide transmembrane transport"/>
    <property type="evidence" value="ECO:0007669"/>
    <property type="project" value="UniProtKB-ARBA"/>
</dbReference>
<keyword evidence="8 14" id="KW-0067">ATP-binding</keyword>
<evidence type="ECO:0000256" key="4">
    <source>
        <dbReference type="ARBA" id="ARBA00022475"/>
    </source>
</evidence>
<dbReference type="Proteomes" id="UP000198811">
    <property type="component" value="Unassembled WGS sequence"/>
</dbReference>
<evidence type="ECO:0000313" key="16">
    <source>
        <dbReference type="Proteomes" id="UP000250223"/>
    </source>
</evidence>
<keyword evidence="6" id="KW-0677">Repeat</keyword>
<keyword evidence="3" id="KW-0813">Transport</keyword>
<dbReference type="EMBL" id="UAWC01000028">
    <property type="protein sequence ID" value="SQB37249.1"/>
    <property type="molecule type" value="Genomic_DNA"/>
</dbReference>
<dbReference type="CDD" id="cd03215">
    <property type="entry name" value="ABC_Carb_Monos_II"/>
    <property type="match status" value="1"/>
</dbReference>
<gene>
    <name evidence="14" type="primary">rbsA</name>
    <name evidence="12" type="ORF">HMJ28_07240</name>
    <name evidence="14" type="ORF">NCTC13028_02671</name>
    <name evidence="13" type="ORF">SAMN05216497_102173</name>
</gene>
<protein>
    <submittedName>
        <fullName evidence="13">Monosaccharide ABC transporter ATP-binding protein, CUT2 family</fullName>
    </submittedName>
    <submittedName>
        <fullName evidence="14">Ribose transport ATP-binding protein rbsA</fullName>
        <ecNumber evidence="14">3.6.3.17</ecNumber>
    </submittedName>
    <submittedName>
        <fullName evidence="12">Sugar ABC transporter ATP-binding protein</fullName>
    </submittedName>
</protein>
<reference evidence="14 16" key="2">
    <citation type="submission" date="2018-06" db="EMBL/GenBank/DDBJ databases">
        <authorList>
            <consortium name="Pathogen Informatics"/>
            <person name="Doyle S."/>
        </authorList>
    </citation>
    <scope>NUCLEOTIDE SEQUENCE [LARGE SCALE GENOMIC DNA]</scope>
    <source>
        <strain evidence="14 16">NCTC13028</strain>
    </source>
</reference>
<evidence type="ECO:0000256" key="1">
    <source>
        <dbReference type="ARBA" id="ARBA00004202"/>
    </source>
</evidence>
<sequence length="505" mass="56552">MEKDKLEKKPFLEMKGISKAFSGVQALDNVELKVYEGEVLALLGENGAGKSTLMKILSGVYTKDKGSIFINEEEVDINGIKQAEKLGISIIHQELSLLPNLKIYENIFLGNEKYNGIFNKLDKDYMRSESKKLLSTIGFTTDEDTLVKDISIGEMQMIEIIKAISKKSKLIIMDEPTTALTEVETERLFKVINKLKSEGISIIYISHRLDEIFQICDRVNVLRDGKYVGEVKVEDTTKDDLITMMVGRKLEEQFPYKKVDKGDTLLEVNNLSYKDKVKNVSFQVRAGEILGLAGLMGSGRTELAKTIFGEYKKTSGEIYVNDKKVNINSPKQAIENGIAYLSEDRKKEGLILNMSVGNNISLCNLKKYENSMKKIDKEKELKEVDEYIKKLSVKTPSADQIIKNLSGGNQQKAIIAKWIMISPSILIIDEPTRGIDVGAKKEIYEVLNEIKSLGKAVIMISSDMPEVLGISDRILVMSEGNLAGELSREEATQEKIMKYAVASLN</sequence>
<dbReference type="PROSITE" id="PS50893">
    <property type="entry name" value="ABC_TRANSPORTER_2"/>
    <property type="match status" value="2"/>
</dbReference>
<dbReference type="GO" id="GO:0005524">
    <property type="term" value="F:ATP binding"/>
    <property type="evidence" value="ECO:0007669"/>
    <property type="project" value="UniProtKB-KW"/>
</dbReference>
<dbReference type="PANTHER" id="PTHR43790">
    <property type="entry name" value="CARBOHYDRATE TRANSPORT ATP-BINDING PROTEIN MG119-RELATED"/>
    <property type="match status" value="1"/>
</dbReference>
<dbReference type="Proteomes" id="UP000528432">
    <property type="component" value="Unassembled WGS sequence"/>
</dbReference>
<dbReference type="CDD" id="cd03216">
    <property type="entry name" value="ABC_Carb_Monos_I"/>
    <property type="match status" value="1"/>
</dbReference>
<dbReference type="GO" id="GO:0005886">
    <property type="term" value="C:plasma membrane"/>
    <property type="evidence" value="ECO:0007669"/>
    <property type="project" value="UniProtKB-SubCell"/>
</dbReference>
<keyword evidence="9" id="KW-1278">Translocase</keyword>
<feature type="domain" description="ABC transporter" evidence="11">
    <location>
        <begin position="260"/>
        <end position="504"/>
    </location>
</feature>
<dbReference type="InterPro" id="IPR027417">
    <property type="entry name" value="P-loop_NTPase"/>
</dbReference>
<evidence type="ECO:0000313" key="12">
    <source>
        <dbReference type="EMBL" id="NOH16178.1"/>
    </source>
</evidence>
<dbReference type="Gene3D" id="3.40.50.300">
    <property type="entry name" value="P-loop containing nucleotide triphosphate hydrolases"/>
    <property type="match status" value="2"/>
</dbReference>
<reference evidence="13 15" key="1">
    <citation type="submission" date="2016-10" db="EMBL/GenBank/DDBJ databases">
        <authorList>
            <person name="Varghese N."/>
            <person name="Submissions S."/>
        </authorList>
    </citation>
    <scope>NUCLEOTIDE SEQUENCE [LARGE SCALE GENOMIC DNA]</scope>
    <source>
        <strain evidence="13 15">NLAE-zl-C224</strain>
    </source>
</reference>
<evidence type="ECO:0000256" key="5">
    <source>
        <dbReference type="ARBA" id="ARBA00022597"/>
    </source>
</evidence>
<organism evidence="14 16">
    <name type="scientific">Clostridium cochlearium</name>
    <dbReference type="NCBI Taxonomy" id="1494"/>
    <lineage>
        <taxon>Bacteria</taxon>
        <taxon>Bacillati</taxon>
        <taxon>Bacillota</taxon>
        <taxon>Clostridia</taxon>
        <taxon>Eubacteriales</taxon>
        <taxon>Clostridiaceae</taxon>
        <taxon>Clostridium</taxon>
    </lineage>
</organism>
<dbReference type="InterPro" id="IPR003593">
    <property type="entry name" value="AAA+_ATPase"/>
</dbReference>
<dbReference type="Proteomes" id="UP000250223">
    <property type="component" value="Unassembled WGS sequence"/>
</dbReference>
<evidence type="ECO:0000256" key="7">
    <source>
        <dbReference type="ARBA" id="ARBA00022741"/>
    </source>
</evidence>
<dbReference type="GO" id="GO:0016887">
    <property type="term" value="F:ATP hydrolysis activity"/>
    <property type="evidence" value="ECO:0007669"/>
    <property type="project" value="InterPro"/>
</dbReference>
<dbReference type="OrthoDB" id="9771863at2"/>
<dbReference type="PROSITE" id="PS00211">
    <property type="entry name" value="ABC_TRANSPORTER_1"/>
    <property type="match status" value="1"/>
</dbReference>
<evidence type="ECO:0000256" key="2">
    <source>
        <dbReference type="ARBA" id="ARBA00004533"/>
    </source>
</evidence>